<keyword evidence="5" id="KW-0119">Carbohydrate metabolism</keyword>
<dbReference type="SUPFAM" id="SSF88713">
    <property type="entry name" value="Glycoside hydrolase/deacetylase"/>
    <property type="match status" value="1"/>
</dbReference>
<gene>
    <name evidence="6" type="ORF">PQJ73_10465</name>
</gene>
<dbReference type="RefSeq" id="WP_272776951.1">
    <property type="nucleotide sequence ID" value="NZ_JAQQLI010000013.1"/>
</dbReference>
<protein>
    <submittedName>
        <fullName evidence="6">ChbG/HpnK family deacetylase</fullName>
    </submittedName>
</protein>
<dbReference type="Proteomes" id="UP001165652">
    <property type="component" value="Unassembled WGS sequence"/>
</dbReference>
<evidence type="ECO:0000313" key="6">
    <source>
        <dbReference type="EMBL" id="MDC7786105.1"/>
    </source>
</evidence>
<keyword evidence="3" id="KW-0378">Hydrolase</keyword>
<dbReference type="Pfam" id="PF04794">
    <property type="entry name" value="YdjC"/>
    <property type="match status" value="1"/>
</dbReference>
<evidence type="ECO:0000256" key="4">
    <source>
        <dbReference type="ARBA" id="ARBA00022842"/>
    </source>
</evidence>
<evidence type="ECO:0000256" key="2">
    <source>
        <dbReference type="ARBA" id="ARBA00022723"/>
    </source>
</evidence>
<name>A0ABT5J8Y8_RHOTP</name>
<keyword evidence="4" id="KW-0460">Magnesium</keyword>
<comment type="caution">
    <text evidence="6">The sequence shown here is derived from an EMBL/GenBank/DDBJ whole genome shotgun (WGS) entry which is preliminary data.</text>
</comment>
<reference evidence="6" key="1">
    <citation type="journal article" date="2023" name="Microbiol Resour">
        <title>Genome Sequences of Rhodoplanes serenus and Two Thermotolerant Strains, Rhodoplanes tepidamans and 'Rhodoplanes cryptolactis,' Further Refine the Genus.</title>
        <authorList>
            <person name="Rayyan A.A."/>
            <person name="Kyndt J.A."/>
        </authorList>
    </citation>
    <scope>NUCLEOTIDE SEQUENCE</scope>
    <source>
        <strain evidence="6">DSM 9987</strain>
    </source>
</reference>
<comment type="cofactor">
    <cofactor evidence="1">
        <name>Mg(2+)</name>
        <dbReference type="ChEBI" id="CHEBI:18420"/>
    </cofactor>
</comment>
<organism evidence="6 7">
    <name type="scientific">Rhodoplanes tepidamans</name>
    <name type="common">Rhodoplanes cryptolactis</name>
    <dbReference type="NCBI Taxonomy" id="200616"/>
    <lineage>
        <taxon>Bacteria</taxon>
        <taxon>Pseudomonadati</taxon>
        <taxon>Pseudomonadota</taxon>
        <taxon>Alphaproteobacteria</taxon>
        <taxon>Hyphomicrobiales</taxon>
        <taxon>Nitrobacteraceae</taxon>
        <taxon>Rhodoplanes</taxon>
    </lineage>
</organism>
<evidence type="ECO:0000256" key="3">
    <source>
        <dbReference type="ARBA" id="ARBA00022801"/>
    </source>
</evidence>
<dbReference type="InterPro" id="IPR006879">
    <property type="entry name" value="YdjC-like"/>
</dbReference>
<dbReference type="InterPro" id="IPR011330">
    <property type="entry name" value="Glyco_hydro/deAcase_b/a-brl"/>
</dbReference>
<dbReference type="EMBL" id="JAQQLI010000013">
    <property type="protein sequence ID" value="MDC7786105.1"/>
    <property type="molecule type" value="Genomic_DNA"/>
</dbReference>
<sequence>MSTESPLRRLILCADDFGLAPGVDDAILDLIGRGRLAATSVMVLPPTFSPAEAKRLAAVAERRVQVGLHLTLTAPFQPCTAGYAPLARDGRFLPVGKLLAASFVTPFDRDAVAREIEAQMAAFVAAFGRPPDYVDGHQHVHLLPGVREAVLEIVPRLAPGAWVRQCGQITATLKRLGDPKSLLLDRMSGAFRRLAAERGVATNPAFAGTYTFKPEVDYAALFPAFLKDLPDGSVVMCHPGTVDGELKRLDPLTALREAEYAYLGGDRFPAVLAQAGFTLA</sequence>
<keyword evidence="7" id="KW-1185">Reference proteome</keyword>
<dbReference type="Gene3D" id="3.20.20.370">
    <property type="entry name" value="Glycoside hydrolase/deacetylase"/>
    <property type="match status" value="1"/>
</dbReference>
<reference evidence="6" key="2">
    <citation type="submission" date="2023-02" db="EMBL/GenBank/DDBJ databases">
        <authorList>
            <person name="Rayyan A."/>
            <person name="Meyer T."/>
            <person name="Kyndt J.A."/>
        </authorList>
    </citation>
    <scope>NUCLEOTIDE SEQUENCE</scope>
    <source>
        <strain evidence="6">DSM 9987</strain>
    </source>
</reference>
<dbReference type="PANTHER" id="PTHR31609">
    <property type="entry name" value="YDJC DEACETYLASE FAMILY MEMBER"/>
    <property type="match status" value="1"/>
</dbReference>
<evidence type="ECO:0000256" key="5">
    <source>
        <dbReference type="ARBA" id="ARBA00023277"/>
    </source>
</evidence>
<dbReference type="CDD" id="cd10807">
    <property type="entry name" value="YdjC_like_3"/>
    <property type="match status" value="1"/>
</dbReference>
<keyword evidence="2" id="KW-0479">Metal-binding</keyword>
<evidence type="ECO:0000256" key="1">
    <source>
        <dbReference type="ARBA" id="ARBA00001946"/>
    </source>
</evidence>
<dbReference type="PANTHER" id="PTHR31609:SF1">
    <property type="entry name" value="CARBOHYDRATE DEACETYLASE"/>
    <property type="match status" value="1"/>
</dbReference>
<proteinExistence type="predicted"/>
<accession>A0ABT5J8Y8</accession>
<evidence type="ECO:0000313" key="7">
    <source>
        <dbReference type="Proteomes" id="UP001165652"/>
    </source>
</evidence>